<keyword evidence="5" id="KW-0411">Iron-sulfur</keyword>
<keyword evidence="3" id="KW-0809">Transit peptide</keyword>
<reference evidence="9" key="2">
    <citation type="submission" date="2020-07" db="EMBL/GenBank/DDBJ databases">
        <authorList>
            <person name="Vera ALvarez R."/>
            <person name="Arias-Moreno D.M."/>
            <person name="Jimenez-Jacinto V."/>
            <person name="Jimenez-Bremont J.F."/>
            <person name="Swaminathan K."/>
            <person name="Moose S.P."/>
            <person name="Guerrero-Gonzalez M.L."/>
            <person name="Marino-Ramirez L."/>
            <person name="Landsman D."/>
            <person name="Rodriguez-Kessler M."/>
            <person name="Delgado-Sanchez P."/>
        </authorList>
    </citation>
    <scope>NUCLEOTIDE SEQUENCE</scope>
    <source>
        <tissue evidence="9">Cladode</tissue>
    </source>
</reference>
<dbReference type="Gene3D" id="3.40.50.150">
    <property type="entry name" value="Vaccinia Virus protein VP39"/>
    <property type="match status" value="1"/>
</dbReference>
<keyword evidence="6" id="KW-0496">Mitochondrion</keyword>
<dbReference type="PANTHER" id="PTHR13184">
    <property type="entry name" value="37S RIBOSOMAL PROTEIN S22"/>
    <property type="match status" value="1"/>
</dbReference>
<dbReference type="EMBL" id="GISG01252885">
    <property type="protein sequence ID" value="MBA4671933.1"/>
    <property type="molecule type" value="Transcribed_RNA"/>
</dbReference>
<feature type="region of interest" description="Disordered" evidence="8">
    <location>
        <begin position="277"/>
        <end position="296"/>
    </location>
</feature>
<dbReference type="GO" id="GO:0051536">
    <property type="term" value="F:iron-sulfur cluster binding"/>
    <property type="evidence" value="ECO:0007669"/>
    <property type="project" value="UniProtKB-KW"/>
</dbReference>
<evidence type="ECO:0000256" key="8">
    <source>
        <dbReference type="SAM" id="MobiDB-lite"/>
    </source>
</evidence>
<name>A0A7C9AQE8_OPUST</name>
<dbReference type="Pfam" id="PF09243">
    <property type="entry name" value="Rsm22"/>
    <property type="match status" value="2"/>
</dbReference>
<evidence type="ECO:0000256" key="1">
    <source>
        <dbReference type="ARBA" id="ARBA00004173"/>
    </source>
</evidence>
<evidence type="ECO:0000313" key="9">
    <source>
        <dbReference type="EMBL" id="MBA4671933.1"/>
    </source>
</evidence>
<evidence type="ECO:0000256" key="5">
    <source>
        <dbReference type="ARBA" id="ARBA00023014"/>
    </source>
</evidence>
<evidence type="ECO:0000256" key="4">
    <source>
        <dbReference type="ARBA" id="ARBA00023004"/>
    </source>
</evidence>
<proteinExistence type="predicted"/>
<dbReference type="InterPro" id="IPR029063">
    <property type="entry name" value="SAM-dependent_MTases_sf"/>
</dbReference>
<dbReference type="SUPFAM" id="SSF53335">
    <property type="entry name" value="S-adenosyl-L-methionine-dependent methyltransferases"/>
    <property type="match status" value="1"/>
</dbReference>
<evidence type="ECO:0000256" key="6">
    <source>
        <dbReference type="ARBA" id="ARBA00023128"/>
    </source>
</evidence>
<organism evidence="9">
    <name type="scientific">Opuntia streptacantha</name>
    <name type="common">Prickly pear cactus</name>
    <name type="synonym">Opuntia cardona</name>
    <dbReference type="NCBI Taxonomy" id="393608"/>
    <lineage>
        <taxon>Eukaryota</taxon>
        <taxon>Viridiplantae</taxon>
        <taxon>Streptophyta</taxon>
        <taxon>Embryophyta</taxon>
        <taxon>Tracheophyta</taxon>
        <taxon>Spermatophyta</taxon>
        <taxon>Magnoliopsida</taxon>
        <taxon>eudicotyledons</taxon>
        <taxon>Gunneridae</taxon>
        <taxon>Pentapetalae</taxon>
        <taxon>Caryophyllales</taxon>
        <taxon>Cactineae</taxon>
        <taxon>Cactaceae</taxon>
        <taxon>Opuntioideae</taxon>
        <taxon>Opuntia</taxon>
    </lineage>
</organism>
<protein>
    <submittedName>
        <fullName evidence="9">Uncharacterized protein</fullName>
    </submittedName>
</protein>
<keyword evidence="2" id="KW-0479">Metal-binding</keyword>
<accession>A0A7C9AQE8</accession>
<dbReference type="GO" id="GO:0003735">
    <property type="term" value="F:structural constituent of ribosome"/>
    <property type="evidence" value="ECO:0007669"/>
    <property type="project" value="TreeGrafter"/>
</dbReference>
<evidence type="ECO:0000256" key="3">
    <source>
        <dbReference type="ARBA" id="ARBA00022946"/>
    </source>
</evidence>
<dbReference type="InterPro" id="IPR015324">
    <property type="entry name" value="Ribosomal_Rsm22-like"/>
</dbReference>
<dbReference type="PANTHER" id="PTHR13184:SF5">
    <property type="entry name" value="METHYLTRANSFERASE-LIKE PROTEIN 17, MITOCHONDRIAL"/>
    <property type="match status" value="1"/>
</dbReference>
<dbReference type="GO" id="GO:0006412">
    <property type="term" value="P:translation"/>
    <property type="evidence" value="ECO:0007669"/>
    <property type="project" value="InterPro"/>
</dbReference>
<comment type="subcellular location">
    <subcellularLocation>
        <location evidence="1">Mitochondrion</location>
    </subcellularLocation>
</comment>
<feature type="compositionally biased region" description="Acidic residues" evidence="8">
    <location>
        <begin position="452"/>
        <end position="468"/>
    </location>
</feature>
<feature type="compositionally biased region" description="Low complexity" evidence="8">
    <location>
        <begin position="286"/>
        <end position="296"/>
    </location>
</feature>
<keyword evidence="4" id="KW-0408">Iron</keyword>
<evidence type="ECO:0000256" key="7">
    <source>
        <dbReference type="ARBA" id="ARBA00045681"/>
    </source>
</evidence>
<reference evidence="9" key="1">
    <citation type="journal article" date="2013" name="J. Plant Res.">
        <title>Effect of fungi and light on seed germination of three Opuntia species from semiarid lands of central Mexico.</title>
        <authorList>
            <person name="Delgado-Sanchez P."/>
            <person name="Jimenez-Bremont J.F."/>
            <person name="Guerrero-Gonzalez Mde L."/>
            <person name="Flores J."/>
        </authorList>
    </citation>
    <scope>NUCLEOTIDE SEQUENCE</scope>
    <source>
        <tissue evidence="9">Cladode</tissue>
    </source>
</reference>
<dbReference type="GO" id="GO:0046872">
    <property type="term" value="F:metal ion binding"/>
    <property type="evidence" value="ECO:0007669"/>
    <property type="project" value="UniProtKB-KW"/>
</dbReference>
<dbReference type="GO" id="GO:0005763">
    <property type="term" value="C:mitochondrial small ribosomal subunit"/>
    <property type="evidence" value="ECO:0007669"/>
    <property type="project" value="TreeGrafter"/>
</dbReference>
<dbReference type="AlphaFoldDB" id="A0A7C9AQE8"/>
<sequence length="538" mass="61073">MSALLPETFQKAITPEFLRSAAKQSSKCHVIPVRLDRAIKKYLQEQEMGHMKKKVLRLSESFSEIKDVNRMLPMSISKELVEDPLKSLEQSKRWKIKSVYGEIGLAYRDDETAAYVASRMPAVYSACYRILKEIRRRLPGFSPAKVLDFGSGTGSAFWALRDVWPRSLERVNLIEPSQSMQRAGLSLLQDIKKLPLIHSYGSIQSLSQDIKKSERPHDLVIASYVLGEIPSLKDRITTVRQLWNLTGDILVLIEPGTPEGSNIISQMRSHILWMEKRKSRKRKNASEGSSESPAASSDGAFIVAPCPHDGPCPLAKTGKYCHFVQRMERTESQRAYKRSGSAPLRGFEDEKFSYVAFRRGKRPQIRLGGGGRLEELLAAEPIKLLAIHGYKICSTHTMLEPWPLDGLKFETLKELRARRNPEDLEVDYDDQFGEESDEIMPYKAHPSHESDAAESDAFTEYEDEEEGEEAGHADLGSGWGRIIFMPQKRGRRIEMDVCRSTKRDGSEGLFEHLVITKAKNPALHHQARKSFWGDLWPF</sequence>
<dbReference type="InterPro" id="IPR052571">
    <property type="entry name" value="Mt_RNA_Methyltransferase"/>
</dbReference>
<comment type="function">
    <text evidence="7">Mitochondrial ribosome (mitoribosome) assembly factor. Binds at the interface of the head and body domains of the mitochondrial small ribosomal subunit (mt-SSU), occluding the mRNA channel and preventing compaction of the head domain towards the body. Probable inactive methyltransferase: retains the characteristic folding and ability to bind S-adenosyl-L-methionine, but it probably lost its methyltransferase activity.</text>
</comment>
<feature type="region of interest" description="Disordered" evidence="8">
    <location>
        <begin position="445"/>
        <end position="475"/>
    </location>
</feature>
<evidence type="ECO:0000256" key="2">
    <source>
        <dbReference type="ARBA" id="ARBA00022723"/>
    </source>
</evidence>
<dbReference type="GO" id="GO:0008168">
    <property type="term" value="F:methyltransferase activity"/>
    <property type="evidence" value="ECO:0007669"/>
    <property type="project" value="InterPro"/>
</dbReference>